<sequence length="173" mass="19622">MMNELNWKRIFAVAGILGVISGVIPMFFTPDLLVSTLPVAMMFAIYFIVQRVEKRRFTHGIIGSILAAVISYAVYAIYVYARYGSVDGNTLLLNAVKQLPMLVVIISVFGTFIFTKTHEWTEKKRAELDAKVAAKKANEERAKVKDKHSKVDKPFVPHATAKRYRNTKKKKKK</sequence>
<dbReference type="EMBL" id="JMIR01000019">
    <property type="protein sequence ID" value="KEO82708.1"/>
    <property type="molecule type" value="Genomic_DNA"/>
</dbReference>
<dbReference type="RefSeq" id="WP_038089689.1">
    <property type="nucleotide sequence ID" value="NZ_JMIR01000019.1"/>
</dbReference>
<dbReference type="eggNOG" id="ENOG502ZUV8">
    <property type="taxonomic scope" value="Bacteria"/>
</dbReference>
<dbReference type="OrthoDB" id="2381808at2"/>
<feature type="transmembrane region" description="Helical" evidence="1">
    <location>
        <begin position="32"/>
        <end position="49"/>
    </location>
</feature>
<organism evidence="2 3">
    <name type="scientific">Tumebacillus flagellatus</name>
    <dbReference type="NCBI Taxonomy" id="1157490"/>
    <lineage>
        <taxon>Bacteria</taxon>
        <taxon>Bacillati</taxon>
        <taxon>Bacillota</taxon>
        <taxon>Bacilli</taxon>
        <taxon>Bacillales</taxon>
        <taxon>Alicyclobacillaceae</taxon>
        <taxon>Tumebacillus</taxon>
    </lineage>
</organism>
<keyword evidence="1" id="KW-0812">Transmembrane</keyword>
<keyword evidence="3" id="KW-1185">Reference proteome</keyword>
<dbReference type="Proteomes" id="UP000027931">
    <property type="component" value="Unassembled WGS sequence"/>
</dbReference>
<feature type="transmembrane region" description="Helical" evidence="1">
    <location>
        <begin position="95"/>
        <end position="115"/>
    </location>
</feature>
<proteinExistence type="predicted"/>
<name>A0A074LSE6_9BACL</name>
<keyword evidence="1" id="KW-0472">Membrane</keyword>
<keyword evidence="1" id="KW-1133">Transmembrane helix</keyword>
<gene>
    <name evidence="2" type="ORF">EL26_14170</name>
</gene>
<feature type="transmembrane region" description="Helical" evidence="1">
    <location>
        <begin position="61"/>
        <end position="83"/>
    </location>
</feature>
<comment type="caution">
    <text evidence="2">The sequence shown here is derived from an EMBL/GenBank/DDBJ whole genome shotgun (WGS) entry which is preliminary data.</text>
</comment>
<reference evidence="2 3" key="1">
    <citation type="journal article" date="2013" name="Int. J. Syst. Evol. Microbiol.">
        <title>Tumebacillus flagellatus sp. nov., an alpha-amylase/pullulanase-producing bacterium isolated from cassava wastewater.</title>
        <authorList>
            <person name="Wang Q."/>
            <person name="Xie N."/>
            <person name="Qin Y."/>
            <person name="Shen N."/>
            <person name="Zhu J."/>
            <person name="Mi H."/>
            <person name="Huang R."/>
        </authorList>
    </citation>
    <scope>NUCLEOTIDE SEQUENCE [LARGE SCALE GENOMIC DNA]</scope>
    <source>
        <strain evidence="2 3">GST4</strain>
    </source>
</reference>
<evidence type="ECO:0000256" key="1">
    <source>
        <dbReference type="SAM" id="Phobius"/>
    </source>
</evidence>
<protein>
    <submittedName>
        <fullName evidence="2">Uncharacterized protein</fullName>
    </submittedName>
</protein>
<evidence type="ECO:0000313" key="2">
    <source>
        <dbReference type="EMBL" id="KEO82708.1"/>
    </source>
</evidence>
<dbReference type="AlphaFoldDB" id="A0A074LSE6"/>
<dbReference type="STRING" id="1157490.EL26_14170"/>
<evidence type="ECO:0000313" key="3">
    <source>
        <dbReference type="Proteomes" id="UP000027931"/>
    </source>
</evidence>
<accession>A0A074LSE6</accession>